<keyword evidence="2" id="KW-1185">Reference proteome</keyword>
<evidence type="ECO:0000313" key="2">
    <source>
        <dbReference type="Proteomes" id="UP000199529"/>
    </source>
</evidence>
<organism evidence="1 2">
    <name type="scientific">Saccharopolyspora shandongensis</name>
    <dbReference type="NCBI Taxonomy" id="418495"/>
    <lineage>
        <taxon>Bacteria</taxon>
        <taxon>Bacillati</taxon>
        <taxon>Actinomycetota</taxon>
        <taxon>Actinomycetes</taxon>
        <taxon>Pseudonocardiales</taxon>
        <taxon>Pseudonocardiaceae</taxon>
        <taxon>Saccharopolyspora</taxon>
    </lineage>
</organism>
<dbReference type="EMBL" id="FNOK01000039">
    <property type="protein sequence ID" value="SDY92149.1"/>
    <property type="molecule type" value="Genomic_DNA"/>
</dbReference>
<dbReference type="OrthoDB" id="3436994at2"/>
<dbReference type="AlphaFoldDB" id="A0A1H3NVH6"/>
<gene>
    <name evidence="1" type="ORF">SAMN05216215_103926</name>
</gene>
<proteinExistence type="predicted"/>
<name>A0A1H3NVH6_9PSEU</name>
<evidence type="ECO:0000313" key="1">
    <source>
        <dbReference type="EMBL" id="SDY92149.1"/>
    </source>
</evidence>
<accession>A0A1H3NVH6</accession>
<reference evidence="2" key="1">
    <citation type="submission" date="2016-10" db="EMBL/GenBank/DDBJ databases">
        <authorList>
            <person name="Varghese N."/>
            <person name="Submissions S."/>
        </authorList>
    </citation>
    <scope>NUCLEOTIDE SEQUENCE [LARGE SCALE GENOMIC DNA]</scope>
    <source>
        <strain evidence="2">CGMCC 4.3530</strain>
    </source>
</reference>
<sequence>MRTRADAVLVVHVALPSRLSLPEEFALLAHRDNGTVHDSSQVVAGCAEPNVALGSARCR</sequence>
<dbReference type="RefSeq" id="WP_093272624.1">
    <property type="nucleotide sequence ID" value="NZ_FNOK01000039.1"/>
</dbReference>
<dbReference type="Proteomes" id="UP000199529">
    <property type="component" value="Unassembled WGS sequence"/>
</dbReference>
<protein>
    <submittedName>
        <fullName evidence="1">Uncharacterized protein</fullName>
    </submittedName>
</protein>